<organism evidence="1 2">
    <name type="scientific">Paenibacillus amylolyticus</name>
    <dbReference type="NCBI Taxonomy" id="1451"/>
    <lineage>
        <taxon>Bacteria</taxon>
        <taxon>Bacillati</taxon>
        <taxon>Bacillota</taxon>
        <taxon>Bacilli</taxon>
        <taxon>Bacillales</taxon>
        <taxon>Paenibacillaceae</taxon>
        <taxon>Paenibacillus</taxon>
    </lineage>
</organism>
<accession>A0A100VI95</accession>
<comment type="caution">
    <text evidence="1">The sequence shown here is derived from an EMBL/GenBank/DDBJ whole genome shotgun (WGS) entry which is preliminary data.</text>
</comment>
<protein>
    <submittedName>
        <fullName evidence="1">Uncharacterized protein</fullName>
    </submittedName>
</protein>
<name>A0A100VI95_PAEAM</name>
<evidence type="ECO:0000313" key="2">
    <source>
        <dbReference type="Proteomes" id="UP000069697"/>
    </source>
</evidence>
<reference evidence="1 2" key="1">
    <citation type="journal article" date="2016" name="Genome Announc.">
        <title>Draft Genome Sequence of Paenibacillus amylolyticus Heshi-A3, Isolated from Fermented Rice Bran in a Japanese Fermented Seafood Dish.</title>
        <authorList>
            <person name="Akuzawa S."/>
            <person name="Nagaoka J."/>
            <person name="Kanekatsu M."/>
            <person name="Kubota E."/>
            <person name="Ohtake R."/>
            <person name="Suzuki T."/>
            <person name="Kanesaki Y."/>
        </authorList>
    </citation>
    <scope>NUCLEOTIDE SEQUENCE [LARGE SCALE GENOMIC DNA]</scope>
    <source>
        <strain evidence="1 2">Heshi-A3</strain>
    </source>
</reference>
<dbReference type="RefSeq" id="WP_062833211.1">
    <property type="nucleotide sequence ID" value="NZ_BCNV01000001.1"/>
</dbReference>
<gene>
    <name evidence="1" type="ORF">PAHA3_0386</name>
</gene>
<evidence type="ECO:0000313" key="1">
    <source>
        <dbReference type="EMBL" id="GAS80316.1"/>
    </source>
</evidence>
<reference evidence="2" key="2">
    <citation type="submission" date="2016-01" db="EMBL/GenBank/DDBJ databases">
        <title>Draft Genome Sequence of Paenibacillus amylolyticus Heshi-A3 that Was Isolated from Fermented Rice Bran with Aging Salted Mackerel, Which Was Named Heshiko as Traditional Fermented Seafood in Japan.</title>
        <authorList>
            <person name="Akuzawa S."/>
            <person name="Nakagawa J."/>
            <person name="Kanekatsu T."/>
            <person name="Kubota E."/>
            <person name="Ohtake R."/>
            <person name="Suzuki T."/>
            <person name="Kanesaki Y."/>
        </authorList>
    </citation>
    <scope>NUCLEOTIDE SEQUENCE [LARGE SCALE GENOMIC DNA]</scope>
    <source>
        <strain evidence="2">Heshi-A3</strain>
    </source>
</reference>
<proteinExistence type="predicted"/>
<dbReference type="EMBL" id="BCNV01000001">
    <property type="protein sequence ID" value="GAS80316.1"/>
    <property type="molecule type" value="Genomic_DNA"/>
</dbReference>
<dbReference type="Proteomes" id="UP000069697">
    <property type="component" value="Unassembled WGS sequence"/>
</dbReference>
<dbReference type="AlphaFoldDB" id="A0A100VI95"/>
<sequence>MFVFGKREIQLIEYDCSSVRTKGARLKQIGNNGKLTISSIRLSVAMARTIMSKNPTQLDLNFYFLSSFFNIQSMIDSRKKNLRLSINTRHKLRDFSLTGRIGELAQAVNFIFAQDVLKSPIVVDFEGYISSFNNISNYTGEAPDFIISKIGNSTISILESKGSHPNSPNKNLKTTLREGLEQCENAKNFIINNNIAININQTFAAGAWFADVQSPWDTTIGYSDPIEYREEVKFDDLALMRYHYASWFSIIGLFNYSLQLISNEPLFFERPTEVYEYENERFYLFDSNWSPYMYNEISLFSHFGFYRFVKFGIAEKVWNILTGNELNLKNSDIQFVSLSEEGIEIFSDGTLVLYDI</sequence>